<dbReference type="Pfam" id="PF00582">
    <property type="entry name" value="Usp"/>
    <property type="match status" value="1"/>
</dbReference>
<evidence type="ECO:0000313" key="4">
    <source>
        <dbReference type="Proteomes" id="UP001056648"/>
    </source>
</evidence>
<reference evidence="3" key="1">
    <citation type="submission" date="2022-06" db="EMBL/GenBank/DDBJ databases">
        <title>Complete genome sequence and characterization of Cupriavidus gilardii QJ1 isolated from contaminating cells.</title>
        <authorList>
            <person name="Qi J."/>
        </authorList>
    </citation>
    <scope>NUCLEOTIDE SEQUENCE</scope>
    <source>
        <strain evidence="3">QJ1</strain>
    </source>
</reference>
<dbReference type="InterPro" id="IPR006016">
    <property type="entry name" value="UspA"/>
</dbReference>
<dbReference type="PANTHER" id="PTHR46268">
    <property type="entry name" value="STRESS RESPONSE PROTEIN NHAX"/>
    <property type="match status" value="1"/>
</dbReference>
<sequence>MNVSHDFASVMVHLDAGSRSLYRLELGAGLALQLDVPLTCLYSTFQPDPAWLRRTDDGDRYLGEIEQWHQRTREQMRRQWAALMPELPRGTRWLASEADPLDFCVRTSRQAGLLLLGRRDEVDQHAFVAPGFVETMVMASGRPVLLIPPQGRCSLHAPHAVIAWDGSREASRALHDAMPLLAGGSATIFHAAKPGDATRGGGGLHHAIAVLAEHGVYRDVRVETVRSDSDVTRRLLEAVADTGASLLVMGAYGHGTVRQFVLGGVTRMVLARAVVPVLMSH</sequence>
<gene>
    <name evidence="3" type="ORF">NDR89_18270</name>
</gene>
<dbReference type="Gene3D" id="3.40.50.12370">
    <property type="match status" value="1"/>
</dbReference>
<proteinExistence type="inferred from homology"/>
<dbReference type="InterPro" id="IPR006015">
    <property type="entry name" value="Universal_stress_UspA"/>
</dbReference>
<evidence type="ECO:0000256" key="1">
    <source>
        <dbReference type="ARBA" id="ARBA00008791"/>
    </source>
</evidence>
<accession>A0ABY4VN62</accession>
<dbReference type="PRINTS" id="PR01438">
    <property type="entry name" value="UNVRSLSTRESS"/>
</dbReference>
<protein>
    <submittedName>
        <fullName evidence="3">Universal stress protein</fullName>
    </submittedName>
</protein>
<dbReference type="PANTHER" id="PTHR46268:SF15">
    <property type="entry name" value="UNIVERSAL STRESS PROTEIN HP_0031"/>
    <property type="match status" value="1"/>
</dbReference>
<feature type="domain" description="UspA" evidence="2">
    <location>
        <begin position="161"/>
        <end position="279"/>
    </location>
</feature>
<dbReference type="RefSeq" id="WP_174781646.1">
    <property type="nucleotide sequence ID" value="NZ_CP054626.1"/>
</dbReference>
<dbReference type="GeneID" id="70690096"/>
<name>A0ABY4VN62_9BURK</name>
<dbReference type="SUPFAM" id="SSF52402">
    <property type="entry name" value="Adenine nucleotide alpha hydrolases-like"/>
    <property type="match status" value="2"/>
</dbReference>
<dbReference type="CDD" id="cd00293">
    <property type="entry name" value="USP-like"/>
    <property type="match status" value="1"/>
</dbReference>
<dbReference type="EMBL" id="CP098736">
    <property type="protein sequence ID" value="USE78607.1"/>
    <property type="molecule type" value="Genomic_DNA"/>
</dbReference>
<evidence type="ECO:0000313" key="3">
    <source>
        <dbReference type="EMBL" id="USE78607.1"/>
    </source>
</evidence>
<dbReference type="Proteomes" id="UP001056648">
    <property type="component" value="Chromosome 2"/>
</dbReference>
<organism evidence="3 4">
    <name type="scientific">Cupriavidus gilardii</name>
    <dbReference type="NCBI Taxonomy" id="82541"/>
    <lineage>
        <taxon>Bacteria</taxon>
        <taxon>Pseudomonadati</taxon>
        <taxon>Pseudomonadota</taxon>
        <taxon>Betaproteobacteria</taxon>
        <taxon>Burkholderiales</taxon>
        <taxon>Burkholderiaceae</taxon>
        <taxon>Cupriavidus</taxon>
    </lineage>
</organism>
<evidence type="ECO:0000259" key="2">
    <source>
        <dbReference type="Pfam" id="PF00582"/>
    </source>
</evidence>
<comment type="similarity">
    <text evidence="1">Belongs to the universal stress protein A family.</text>
</comment>
<keyword evidence="4" id="KW-1185">Reference proteome</keyword>